<comment type="caution">
    <text evidence="7">The sequence shown here is derived from an EMBL/GenBank/DDBJ whole genome shotgun (WGS) entry which is preliminary data.</text>
</comment>
<keyword evidence="3" id="KW-0560">Oxidoreductase</keyword>
<keyword evidence="2" id="KW-0479">Metal-binding</keyword>
<evidence type="ECO:0000256" key="1">
    <source>
        <dbReference type="ARBA" id="ARBA00022485"/>
    </source>
</evidence>
<feature type="domain" description="4Fe-4S ferredoxin-type" evidence="6">
    <location>
        <begin position="374"/>
        <end position="403"/>
    </location>
</feature>
<reference evidence="7" key="1">
    <citation type="journal article" date="2020" name="MBio">
        <title>'Candidatus Ethanoperedens,' a Thermophilic Genus of Archaea Mediating the Anaerobic Oxidation of Ethane.</title>
        <authorList>
            <person name="Hahn C.J."/>
            <person name="Laso-Perez R."/>
            <person name="Vulcano F."/>
            <person name="Vaziourakis K.M."/>
            <person name="Stokke R."/>
            <person name="Steen I.H."/>
            <person name="Teske A."/>
            <person name="Boetius A."/>
            <person name="Liebeke M."/>
            <person name="Amann R."/>
            <person name="Knittel K."/>
            <person name="Wegener G."/>
        </authorList>
    </citation>
    <scope>NUCLEOTIDE SEQUENCE</scope>
    <source>
        <strain evidence="7">GoM-Arc1-LC-WB58</strain>
    </source>
</reference>
<dbReference type="PROSITE" id="PS51379">
    <property type="entry name" value="4FE4S_FER_2"/>
    <property type="match status" value="5"/>
</dbReference>
<evidence type="ECO:0000256" key="5">
    <source>
        <dbReference type="ARBA" id="ARBA00023014"/>
    </source>
</evidence>
<dbReference type="EMBL" id="WNEG01000039">
    <property type="protein sequence ID" value="NMG82985.1"/>
    <property type="molecule type" value="Genomic_DNA"/>
</dbReference>
<keyword evidence="4" id="KW-0408">Iron</keyword>
<dbReference type="InterPro" id="IPR017896">
    <property type="entry name" value="4Fe4S_Fe-S-bd"/>
</dbReference>
<evidence type="ECO:0000256" key="3">
    <source>
        <dbReference type="ARBA" id="ARBA00023002"/>
    </source>
</evidence>
<dbReference type="AlphaFoldDB" id="A0A848DAT1"/>
<name>A0A848DAT1_9EURY</name>
<dbReference type="InterPro" id="IPR050157">
    <property type="entry name" value="PSI_iron-sulfur_center"/>
</dbReference>
<organism evidence="7 8">
    <name type="scientific">Candidatus Ethanoperedens thermophilum</name>
    <dbReference type="NCBI Taxonomy" id="2766897"/>
    <lineage>
        <taxon>Archaea</taxon>
        <taxon>Methanobacteriati</taxon>
        <taxon>Methanobacteriota</taxon>
        <taxon>Stenosarchaea group</taxon>
        <taxon>Methanomicrobia</taxon>
        <taxon>Methanosarcinales</taxon>
        <taxon>Methanosarcinales incertae sedis</taxon>
        <taxon>GOM Arc I cluster</taxon>
        <taxon>Candidatus Ethanoperedens</taxon>
    </lineage>
</organism>
<dbReference type="Proteomes" id="UP000606580">
    <property type="component" value="Unassembled WGS sequence"/>
</dbReference>
<feature type="domain" description="4Fe-4S ferredoxin-type" evidence="6">
    <location>
        <begin position="235"/>
        <end position="259"/>
    </location>
</feature>
<dbReference type="GO" id="GO:0051539">
    <property type="term" value="F:4 iron, 4 sulfur cluster binding"/>
    <property type="evidence" value="ECO:0007669"/>
    <property type="project" value="UniProtKB-KW"/>
</dbReference>
<dbReference type="Pfam" id="PF02662">
    <property type="entry name" value="FlpD"/>
    <property type="match status" value="1"/>
</dbReference>
<dbReference type="PROSITE" id="PS00198">
    <property type="entry name" value="4FE4S_FER_1"/>
    <property type="match status" value="3"/>
</dbReference>
<dbReference type="PANTHER" id="PTHR24960">
    <property type="entry name" value="PHOTOSYSTEM I IRON-SULFUR CENTER-RELATED"/>
    <property type="match status" value="1"/>
</dbReference>
<feature type="domain" description="4Fe-4S ferredoxin-type" evidence="6">
    <location>
        <begin position="262"/>
        <end position="291"/>
    </location>
</feature>
<keyword evidence="1" id="KW-0004">4Fe-4S</keyword>
<feature type="domain" description="4Fe-4S ferredoxin-type" evidence="6">
    <location>
        <begin position="575"/>
        <end position="603"/>
    </location>
</feature>
<protein>
    <submittedName>
        <fullName evidence="7">Hydrogenase iron-sulfur subunit</fullName>
    </submittedName>
</protein>
<proteinExistence type="predicted"/>
<dbReference type="SUPFAM" id="SSF54862">
    <property type="entry name" value="4Fe-4S ferredoxins"/>
    <property type="match status" value="2"/>
</dbReference>
<dbReference type="Pfam" id="PF00037">
    <property type="entry name" value="Fer4"/>
    <property type="match status" value="2"/>
</dbReference>
<evidence type="ECO:0000259" key="6">
    <source>
        <dbReference type="PROSITE" id="PS51379"/>
    </source>
</evidence>
<dbReference type="InterPro" id="IPR003813">
    <property type="entry name" value="MvhD/FlpD"/>
</dbReference>
<sequence>MVQIGIFLCSCSGTIDLSLKQLKKDLKKLDGVKVVEIHDLLCQKDGLNHIIYDVRNFKLDCILIAGCEKKKAIFNNLAEQLGLPQPLIVNTKEWCGYVHEQKEGTEKAKGLIHLALMQEFWNVKTIQQSVEKSVILVGGDRASRLASALSKLAHVTLITQLHTSCTELTCESKLAHVTPVRQLHTSCTELTCESKLAHVTPVTKQIQDARAEFDILIGAPSNIYGSIGAFEVEFEPNQIDYNCCIDCKRCIEVCEDDAIIDGSIIYINDRCTECGKCVDICPVHAIDLKPHSVRLSAGQVIVDDKRFSTKLGIHQIDGHDPLSIITDVVSLFDGIKKPKYLDYDLSACASSVHGLSGCSLCFCPYGAMKRDADGKITIDEISCEGCGLCATLCPLSLIKLDAFSNKRVLSSIDTLLIAASKLKRRIILFTDIKEGKYLLDEVGRLRLSYPPVLPVLLPSIKSLSKEHILRAFDAGVDGVVILGPGESSLELNLIRACLRQLDMDNRLITIEQLDPDTFTSAVKIFAGRLEPSAIRKYEPVKLEDMSNRAVFLALIESLSAKTNKLPDVKLPSKEFGFVTIGSTCTICDACTGVCPTESILKDENKIIFNHGMCINCGLCKEACPEHAIEVVGMLDTARLLSNEKLVLASSNLMYCARCGKAYITEASYERITSKLSEKGLDNITLSYCERCRPVVTLEQMMEVKDE</sequence>
<dbReference type="GO" id="GO:0016491">
    <property type="term" value="F:oxidoreductase activity"/>
    <property type="evidence" value="ECO:0007669"/>
    <property type="project" value="UniProtKB-KW"/>
</dbReference>
<gene>
    <name evidence="7" type="ORF">GIS02_02115</name>
</gene>
<dbReference type="GO" id="GO:0046872">
    <property type="term" value="F:metal ion binding"/>
    <property type="evidence" value="ECO:0007669"/>
    <property type="project" value="UniProtKB-KW"/>
</dbReference>
<evidence type="ECO:0000256" key="4">
    <source>
        <dbReference type="ARBA" id="ARBA00023004"/>
    </source>
</evidence>
<feature type="domain" description="4Fe-4S ferredoxin-type" evidence="6">
    <location>
        <begin position="604"/>
        <end position="633"/>
    </location>
</feature>
<dbReference type="PANTHER" id="PTHR24960:SF79">
    <property type="entry name" value="PHOTOSYSTEM I IRON-SULFUR CENTER"/>
    <property type="match status" value="1"/>
</dbReference>
<evidence type="ECO:0000256" key="2">
    <source>
        <dbReference type="ARBA" id="ARBA00022723"/>
    </source>
</evidence>
<keyword evidence="5" id="KW-0411">Iron-sulfur</keyword>
<dbReference type="Gene3D" id="3.30.70.20">
    <property type="match status" value="3"/>
</dbReference>
<accession>A0A848DAT1</accession>
<dbReference type="InterPro" id="IPR017900">
    <property type="entry name" value="4Fe4S_Fe_S_CS"/>
</dbReference>
<evidence type="ECO:0000313" key="8">
    <source>
        <dbReference type="Proteomes" id="UP000606580"/>
    </source>
</evidence>
<evidence type="ECO:0000313" key="7">
    <source>
        <dbReference type="EMBL" id="NMG82985.1"/>
    </source>
</evidence>